<keyword evidence="10 11" id="KW-0472">Membrane</keyword>
<dbReference type="SMART" id="SM00388">
    <property type="entry name" value="HisKA"/>
    <property type="match status" value="1"/>
</dbReference>
<dbReference type="PRINTS" id="PR01780">
    <property type="entry name" value="LANTIREGPROT"/>
</dbReference>
<proteinExistence type="predicted"/>
<evidence type="ECO:0000256" key="2">
    <source>
        <dbReference type="ARBA" id="ARBA00004141"/>
    </source>
</evidence>
<dbReference type="InterPro" id="IPR008358">
    <property type="entry name" value="Sig_transdc_His_kin/Pase_MprB"/>
</dbReference>
<dbReference type="GO" id="GO:0000155">
    <property type="term" value="F:phosphorelay sensor kinase activity"/>
    <property type="evidence" value="ECO:0007669"/>
    <property type="project" value="InterPro"/>
</dbReference>
<evidence type="ECO:0000256" key="6">
    <source>
        <dbReference type="ARBA" id="ARBA00022692"/>
    </source>
</evidence>
<keyword evidence="8 11" id="KW-1133">Transmembrane helix</keyword>
<accession>A0A6L5XWK5</accession>
<evidence type="ECO:0000256" key="8">
    <source>
        <dbReference type="ARBA" id="ARBA00022989"/>
    </source>
</evidence>
<protein>
    <recommendedName>
        <fullName evidence="3">histidine kinase</fullName>
        <ecNumber evidence="3">2.7.13.3</ecNumber>
    </recommendedName>
</protein>
<evidence type="ECO:0000313" key="14">
    <source>
        <dbReference type="Proteomes" id="UP000482209"/>
    </source>
</evidence>
<keyword evidence="6 11" id="KW-0812">Transmembrane</keyword>
<keyword evidence="9" id="KW-0902">Two-component regulatory system</keyword>
<evidence type="ECO:0000256" key="1">
    <source>
        <dbReference type="ARBA" id="ARBA00000085"/>
    </source>
</evidence>
<dbReference type="PANTHER" id="PTHR45528">
    <property type="entry name" value="SENSOR HISTIDINE KINASE CPXA"/>
    <property type="match status" value="1"/>
</dbReference>
<evidence type="ECO:0000256" key="9">
    <source>
        <dbReference type="ARBA" id="ARBA00023012"/>
    </source>
</evidence>
<sequence length="438" mass="50882">MEYKLTSMKKQMIRYLYELIIGFIVISVVWLIATYILVVSGIVIPANYNEHILEQNISKIKNAKKVSAKMLPEGASFGVISSDGMFYGTMTEEEARYSKSLLEEKKHRIKGNCVYCMIERDDEICIVKYNMKAKFCTRYDKYLPSYDVISIFLMAISYIIYIYIITSRLIKKWSEEFKKLNYIINEIESQNLDFKSQNSAIEEFNKIFNALLQMRDVLSNALLKQWKMENEKNEQIAALAHDIKIPLTIIEGNAELLEAECESNNHYIQRIMEGGKEIESYIDMLIRFTRTEVFIMDSCCFLQCNEYSNELLKEAILYGKNKGAKIVCQADKIKGKLKLNVPFIQRAFINIIDNAIEHGREGTEIKVVIKRKENKYVVVISNEEMVCKYRKERGEGKKHYGIGFRYAKKMIKMHGGSIQCIQNGTTWESVEVCLPIFD</sequence>
<dbReference type="Gene3D" id="3.30.565.10">
    <property type="entry name" value="Histidine kinase-like ATPase, C-terminal domain"/>
    <property type="match status" value="1"/>
</dbReference>
<dbReference type="PANTHER" id="PTHR45528:SF8">
    <property type="entry name" value="HISTIDINE KINASE"/>
    <property type="match status" value="1"/>
</dbReference>
<dbReference type="AlphaFoldDB" id="A0A6L5XWK5"/>
<dbReference type="InterPro" id="IPR003661">
    <property type="entry name" value="HisK_dim/P_dom"/>
</dbReference>
<evidence type="ECO:0000256" key="11">
    <source>
        <dbReference type="SAM" id="Phobius"/>
    </source>
</evidence>
<dbReference type="GO" id="GO:0005886">
    <property type="term" value="C:plasma membrane"/>
    <property type="evidence" value="ECO:0007669"/>
    <property type="project" value="TreeGrafter"/>
</dbReference>
<dbReference type="InterPro" id="IPR005467">
    <property type="entry name" value="His_kinase_dom"/>
</dbReference>
<dbReference type="InterPro" id="IPR036890">
    <property type="entry name" value="HATPase_C_sf"/>
</dbReference>
<comment type="subcellular location">
    <subcellularLocation>
        <location evidence="2">Membrane</location>
        <topology evidence="2">Multi-pass membrane protein</topology>
    </subcellularLocation>
</comment>
<reference evidence="13 14" key="1">
    <citation type="submission" date="2019-08" db="EMBL/GenBank/DDBJ databases">
        <title>In-depth cultivation of the pig gut microbiome towards novel bacterial diversity and tailored functional studies.</title>
        <authorList>
            <person name="Wylensek D."/>
            <person name="Hitch T.C.A."/>
            <person name="Clavel T."/>
        </authorList>
    </citation>
    <scope>NUCLEOTIDE SEQUENCE [LARGE SCALE GENOMIC DNA]</scope>
    <source>
        <strain evidence="13 14">WCA-693-APC-MOT-I</strain>
    </source>
</reference>
<feature type="transmembrane region" description="Helical" evidence="11">
    <location>
        <begin position="148"/>
        <end position="170"/>
    </location>
</feature>
<dbReference type="EMBL" id="VUMT01000002">
    <property type="protein sequence ID" value="MSS62728.1"/>
    <property type="molecule type" value="Genomic_DNA"/>
</dbReference>
<keyword evidence="5" id="KW-0808">Transferase</keyword>
<keyword evidence="4" id="KW-0597">Phosphoprotein</keyword>
<dbReference type="PROSITE" id="PS50109">
    <property type="entry name" value="HIS_KIN"/>
    <property type="match status" value="1"/>
</dbReference>
<feature type="domain" description="Histidine kinase" evidence="12">
    <location>
        <begin position="238"/>
        <end position="438"/>
    </location>
</feature>
<keyword evidence="7 13" id="KW-0418">Kinase</keyword>
<dbReference type="InterPro" id="IPR036097">
    <property type="entry name" value="HisK_dim/P_sf"/>
</dbReference>
<evidence type="ECO:0000256" key="7">
    <source>
        <dbReference type="ARBA" id="ARBA00022777"/>
    </source>
</evidence>
<dbReference type="InterPro" id="IPR003594">
    <property type="entry name" value="HATPase_dom"/>
</dbReference>
<evidence type="ECO:0000259" key="12">
    <source>
        <dbReference type="PROSITE" id="PS50109"/>
    </source>
</evidence>
<dbReference type="RefSeq" id="WP_154516677.1">
    <property type="nucleotide sequence ID" value="NZ_VUMT01000002.1"/>
</dbReference>
<evidence type="ECO:0000256" key="10">
    <source>
        <dbReference type="ARBA" id="ARBA00023136"/>
    </source>
</evidence>
<dbReference type="SUPFAM" id="SSF47384">
    <property type="entry name" value="Homodimeric domain of signal transducing histidine kinase"/>
    <property type="match status" value="1"/>
</dbReference>
<dbReference type="Gene3D" id="1.10.287.130">
    <property type="match status" value="1"/>
</dbReference>
<evidence type="ECO:0000256" key="5">
    <source>
        <dbReference type="ARBA" id="ARBA00022679"/>
    </source>
</evidence>
<evidence type="ECO:0000313" key="13">
    <source>
        <dbReference type="EMBL" id="MSS62728.1"/>
    </source>
</evidence>
<dbReference type="EC" id="2.7.13.3" evidence="3"/>
<comment type="catalytic activity">
    <reaction evidence="1">
        <text>ATP + protein L-histidine = ADP + protein N-phospho-L-histidine.</text>
        <dbReference type="EC" id="2.7.13.3"/>
    </reaction>
</comment>
<feature type="transmembrane region" description="Helical" evidence="11">
    <location>
        <begin position="20"/>
        <end position="44"/>
    </location>
</feature>
<dbReference type="SUPFAM" id="SSF55874">
    <property type="entry name" value="ATPase domain of HSP90 chaperone/DNA topoisomerase II/histidine kinase"/>
    <property type="match status" value="1"/>
</dbReference>
<dbReference type="Proteomes" id="UP000482209">
    <property type="component" value="Unassembled WGS sequence"/>
</dbReference>
<dbReference type="Pfam" id="PF02518">
    <property type="entry name" value="HATPase_c"/>
    <property type="match status" value="1"/>
</dbReference>
<evidence type="ECO:0000256" key="4">
    <source>
        <dbReference type="ARBA" id="ARBA00022553"/>
    </source>
</evidence>
<keyword evidence="14" id="KW-1185">Reference proteome</keyword>
<dbReference type="InterPro" id="IPR050398">
    <property type="entry name" value="HssS/ArlS-like"/>
</dbReference>
<organism evidence="13 14">
    <name type="scientific">Velocimicrobium porci</name>
    <dbReference type="NCBI Taxonomy" id="2606634"/>
    <lineage>
        <taxon>Bacteria</taxon>
        <taxon>Bacillati</taxon>
        <taxon>Bacillota</taxon>
        <taxon>Clostridia</taxon>
        <taxon>Lachnospirales</taxon>
        <taxon>Lachnospiraceae</taxon>
        <taxon>Velocimicrobium</taxon>
    </lineage>
</organism>
<dbReference type="Pfam" id="PF00512">
    <property type="entry name" value="HisKA"/>
    <property type="match status" value="1"/>
</dbReference>
<dbReference type="CDD" id="cd00082">
    <property type="entry name" value="HisKA"/>
    <property type="match status" value="1"/>
</dbReference>
<evidence type="ECO:0000256" key="3">
    <source>
        <dbReference type="ARBA" id="ARBA00012438"/>
    </source>
</evidence>
<comment type="caution">
    <text evidence="13">The sequence shown here is derived from an EMBL/GenBank/DDBJ whole genome shotgun (WGS) entry which is preliminary data.</text>
</comment>
<gene>
    <name evidence="13" type="ORF">FYJ58_02330</name>
</gene>
<name>A0A6L5XWK5_9FIRM</name>